<keyword evidence="2" id="KW-1185">Reference proteome</keyword>
<reference evidence="1 2" key="1">
    <citation type="submission" date="2019-07" db="EMBL/GenBank/DDBJ databases">
        <title>Genomic Encyclopedia of Type Strains, Phase I: the one thousand microbial genomes (KMG-I) project.</title>
        <authorList>
            <person name="Kyrpides N."/>
        </authorList>
    </citation>
    <scope>NUCLEOTIDE SEQUENCE [LARGE SCALE GENOMIC DNA]</scope>
    <source>
        <strain evidence="1 2">DSM 6562</strain>
    </source>
</reference>
<name>A0A5S4ZW99_9FIRM</name>
<comment type="caution">
    <text evidence="1">The sequence shown here is derived from an EMBL/GenBank/DDBJ whole genome shotgun (WGS) entry which is preliminary data.</text>
</comment>
<accession>A0A5S4ZW99</accession>
<dbReference type="RefSeq" id="WP_166510904.1">
    <property type="nucleotide sequence ID" value="NZ_VNHM01000003.1"/>
</dbReference>
<evidence type="ECO:0000313" key="2">
    <source>
        <dbReference type="Proteomes" id="UP000323166"/>
    </source>
</evidence>
<dbReference type="AlphaFoldDB" id="A0A5S4ZW99"/>
<gene>
    <name evidence="1" type="ORF">LX24_00873</name>
</gene>
<dbReference type="Proteomes" id="UP000323166">
    <property type="component" value="Unassembled WGS sequence"/>
</dbReference>
<protein>
    <submittedName>
        <fullName evidence="1">Uncharacterized protein</fullName>
    </submittedName>
</protein>
<sequence length="64" mass="7557">MSNNNNNVTTEDTRPRERAYVVKWMREVFAEKPTMAERKAFFAKMSSICNYHGITMEELLNEPK</sequence>
<dbReference type="EMBL" id="VNHM01000003">
    <property type="protein sequence ID" value="TYO97055.1"/>
    <property type="molecule type" value="Genomic_DNA"/>
</dbReference>
<evidence type="ECO:0000313" key="1">
    <source>
        <dbReference type="EMBL" id="TYO97055.1"/>
    </source>
</evidence>
<proteinExistence type="predicted"/>
<organism evidence="1 2">
    <name type="scientific">Desulfallas thermosapovorans DSM 6562</name>
    <dbReference type="NCBI Taxonomy" id="1121431"/>
    <lineage>
        <taxon>Bacteria</taxon>
        <taxon>Bacillati</taxon>
        <taxon>Bacillota</taxon>
        <taxon>Clostridia</taxon>
        <taxon>Eubacteriales</taxon>
        <taxon>Desulfallaceae</taxon>
        <taxon>Desulfallas</taxon>
    </lineage>
</organism>